<proteinExistence type="predicted"/>
<comment type="caution">
    <text evidence="1">The sequence shown here is derived from an EMBL/GenBank/DDBJ whole genome shotgun (WGS) entry which is preliminary data.</text>
</comment>
<protein>
    <submittedName>
        <fullName evidence="1">Uncharacterized protein</fullName>
    </submittedName>
</protein>
<keyword evidence="2" id="KW-1185">Reference proteome</keyword>
<name>A0AAV3NZZ8_LITER</name>
<evidence type="ECO:0000313" key="2">
    <source>
        <dbReference type="Proteomes" id="UP001454036"/>
    </source>
</evidence>
<reference evidence="1 2" key="1">
    <citation type="submission" date="2024-01" db="EMBL/GenBank/DDBJ databases">
        <title>The complete chloroplast genome sequence of Lithospermum erythrorhizon: insights into the phylogenetic relationship among Boraginaceae species and the maternal lineages of purple gromwells.</title>
        <authorList>
            <person name="Okada T."/>
            <person name="Watanabe K."/>
        </authorList>
    </citation>
    <scope>NUCLEOTIDE SEQUENCE [LARGE SCALE GENOMIC DNA]</scope>
</reference>
<organism evidence="1 2">
    <name type="scientific">Lithospermum erythrorhizon</name>
    <name type="common">Purple gromwell</name>
    <name type="synonym">Lithospermum officinale var. erythrorhizon</name>
    <dbReference type="NCBI Taxonomy" id="34254"/>
    <lineage>
        <taxon>Eukaryota</taxon>
        <taxon>Viridiplantae</taxon>
        <taxon>Streptophyta</taxon>
        <taxon>Embryophyta</taxon>
        <taxon>Tracheophyta</taxon>
        <taxon>Spermatophyta</taxon>
        <taxon>Magnoliopsida</taxon>
        <taxon>eudicotyledons</taxon>
        <taxon>Gunneridae</taxon>
        <taxon>Pentapetalae</taxon>
        <taxon>asterids</taxon>
        <taxon>lamiids</taxon>
        <taxon>Boraginales</taxon>
        <taxon>Boraginaceae</taxon>
        <taxon>Boraginoideae</taxon>
        <taxon>Lithospermeae</taxon>
        <taxon>Lithospermum</taxon>
    </lineage>
</organism>
<dbReference type="EMBL" id="BAABME010016214">
    <property type="protein sequence ID" value="GAA0144985.1"/>
    <property type="molecule type" value="Genomic_DNA"/>
</dbReference>
<dbReference type="Proteomes" id="UP001454036">
    <property type="component" value="Unassembled WGS sequence"/>
</dbReference>
<gene>
    <name evidence="1" type="ORF">LIER_36050</name>
</gene>
<evidence type="ECO:0000313" key="1">
    <source>
        <dbReference type="EMBL" id="GAA0144985.1"/>
    </source>
</evidence>
<dbReference type="AlphaFoldDB" id="A0AAV3NZZ8"/>
<accession>A0AAV3NZZ8</accession>
<sequence length="170" mass="19410">MSPQSMLKHVFSRKMALLRSITSDLESTINRIFQLAAATQPLQVLQTMQRRTGYGLQICIVPNILRDTVEIVRANDMLTSPILLHEGYKFDPADSAYVFPRPLDFILRMDDFEGFKDASQFVLSEPGKQWVLYAAQKIDVYLQNLLDSFGNIRSDGNPASLRHILDRYSI</sequence>